<evidence type="ECO:0000256" key="4">
    <source>
        <dbReference type="ARBA" id="ARBA00022475"/>
    </source>
</evidence>
<evidence type="ECO:0000256" key="8">
    <source>
        <dbReference type="RuleBase" id="RU000477"/>
    </source>
</evidence>
<dbReference type="RefSeq" id="WP_131283136.1">
    <property type="nucleotide sequence ID" value="NZ_RXLP01000004.1"/>
</dbReference>
<keyword evidence="12" id="KW-1185">Reference proteome</keyword>
<evidence type="ECO:0000256" key="2">
    <source>
        <dbReference type="ARBA" id="ARBA00006175"/>
    </source>
</evidence>
<feature type="transmembrane region" description="Helical" evidence="10">
    <location>
        <begin position="55"/>
        <end position="74"/>
    </location>
</feature>
<accession>A0A4R0R104</accession>
<name>A0A4R0R104_9BIFI</name>
<dbReference type="AlphaFoldDB" id="A0A4R0R104"/>
<evidence type="ECO:0000256" key="6">
    <source>
        <dbReference type="ARBA" id="ARBA00022989"/>
    </source>
</evidence>
<feature type="compositionally biased region" description="Acidic residues" evidence="9">
    <location>
        <begin position="288"/>
        <end position="311"/>
    </location>
</feature>
<evidence type="ECO:0000313" key="11">
    <source>
        <dbReference type="EMBL" id="TCD54786.1"/>
    </source>
</evidence>
<evidence type="ECO:0000256" key="7">
    <source>
        <dbReference type="ARBA" id="ARBA00023136"/>
    </source>
</evidence>
<dbReference type="InterPro" id="IPR000425">
    <property type="entry name" value="MIP"/>
</dbReference>
<keyword evidence="3 8" id="KW-0813">Transport</keyword>
<keyword evidence="6 10" id="KW-1133">Transmembrane helix</keyword>
<dbReference type="OrthoDB" id="9807293at2"/>
<evidence type="ECO:0000256" key="3">
    <source>
        <dbReference type="ARBA" id="ARBA00022448"/>
    </source>
</evidence>
<dbReference type="PANTHER" id="PTHR19139">
    <property type="entry name" value="AQUAPORIN TRANSPORTER"/>
    <property type="match status" value="1"/>
</dbReference>
<gene>
    <name evidence="11" type="ORF">EJ419_01425</name>
</gene>
<dbReference type="SUPFAM" id="SSF81338">
    <property type="entry name" value="Aquaporin-like"/>
    <property type="match status" value="1"/>
</dbReference>
<evidence type="ECO:0000256" key="5">
    <source>
        <dbReference type="ARBA" id="ARBA00022692"/>
    </source>
</evidence>
<feature type="transmembrane region" description="Helical" evidence="10">
    <location>
        <begin position="23"/>
        <end position="43"/>
    </location>
</feature>
<evidence type="ECO:0000313" key="12">
    <source>
        <dbReference type="Proteomes" id="UP000291289"/>
    </source>
</evidence>
<comment type="similarity">
    <text evidence="2 8">Belongs to the MIP/aquaporin (TC 1.A.8) family.</text>
</comment>
<proteinExistence type="inferred from homology"/>
<feature type="transmembrane region" description="Helical" evidence="10">
    <location>
        <begin position="243"/>
        <end position="262"/>
    </location>
</feature>
<dbReference type="Gene3D" id="1.20.1080.10">
    <property type="entry name" value="Glycerol uptake facilitator protein"/>
    <property type="match status" value="1"/>
</dbReference>
<feature type="transmembrane region" description="Helical" evidence="10">
    <location>
        <begin position="102"/>
        <end position="122"/>
    </location>
</feature>
<evidence type="ECO:0000256" key="10">
    <source>
        <dbReference type="SAM" id="Phobius"/>
    </source>
</evidence>
<dbReference type="PRINTS" id="PR00783">
    <property type="entry name" value="MINTRINSICP"/>
</dbReference>
<keyword evidence="4" id="KW-1003">Cell membrane</keyword>
<feature type="compositionally biased region" description="Basic and acidic residues" evidence="9">
    <location>
        <begin position="325"/>
        <end position="334"/>
    </location>
</feature>
<sequence length="334" mass="35195">MTDNLVYTSQSPKASHMLSPNRLVRVAAEFAGTAFITFAIYALSTWGTIINSNSILLVVGVGTALAYGVASLTFGRASGGHFNPAISFAGILTGVTNWLDGILYIVVQILGALAGAGVWYLLTPTSQQIQMSTWLTLGVNGFDSNNPASALLGQNTGLTFGIRAAVAVEIIFTIIVVAAFFATVRSNGSAHKNHSIAIAGAYGIGAMASFLLDGAGMNPARSTGIAIIGHFGSMKVDPLTQLWVFWVAPFVAAALVAFGFIIRDSVQAQRAETEAAVAALRLEQEAAALEEDDDIDSESVDENDDIDEQELPEVIIETDTINESSTDKDSQSKE</sequence>
<dbReference type="PANTHER" id="PTHR19139:SF199">
    <property type="entry name" value="MIP17260P"/>
    <property type="match status" value="1"/>
</dbReference>
<dbReference type="InterPro" id="IPR034294">
    <property type="entry name" value="Aquaporin_transptr"/>
</dbReference>
<dbReference type="Pfam" id="PF00230">
    <property type="entry name" value="MIP"/>
    <property type="match status" value="1"/>
</dbReference>
<evidence type="ECO:0000256" key="9">
    <source>
        <dbReference type="SAM" id="MobiDB-lite"/>
    </source>
</evidence>
<organism evidence="11 12">
    <name type="scientific">Alloscardovia theropitheci</name>
    <dbReference type="NCBI Taxonomy" id="2496842"/>
    <lineage>
        <taxon>Bacteria</taxon>
        <taxon>Bacillati</taxon>
        <taxon>Actinomycetota</taxon>
        <taxon>Actinomycetes</taxon>
        <taxon>Bifidobacteriales</taxon>
        <taxon>Bifidobacteriaceae</taxon>
        <taxon>Alloscardovia</taxon>
    </lineage>
</organism>
<dbReference type="InterPro" id="IPR022357">
    <property type="entry name" value="MIP_CS"/>
</dbReference>
<dbReference type="EMBL" id="RXLP01000004">
    <property type="protein sequence ID" value="TCD54786.1"/>
    <property type="molecule type" value="Genomic_DNA"/>
</dbReference>
<dbReference type="Proteomes" id="UP000291289">
    <property type="component" value="Unassembled WGS sequence"/>
</dbReference>
<dbReference type="PROSITE" id="PS00221">
    <property type="entry name" value="MIP"/>
    <property type="match status" value="1"/>
</dbReference>
<keyword evidence="5 8" id="KW-0812">Transmembrane</keyword>
<protein>
    <submittedName>
        <fullName evidence="11">Glycerol transporter</fullName>
    </submittedName>
</protein>
<comment type="caution">
    <text evidence="11">The sequence shown here is derived from an EMBL/GenBank/DDBJ whole genome shotgun (WGS) entry which is preliminary data.</text>
</comment>
<evidence type="ECO:0000256" key="1">
    <source>
        <dbReference type="ARBA" id="ARBA00004651"/>
    </source>
</evidence>
<dbReference type="GO" id="GO:0005886">
    <property type="term" value="C:plasma membrane"/>
    <property type="evidence" value="ECO:0007669"/>
    <property type="project" value="UniProtKB-SubCell"/>
</dbReference>
<keyword evidence="7 10" id="KW-0472">Membrane</keyword>
<comment type="subcellular location">
    <subcellularLocation>
        <location evidence="1">Cell membrane</location>
        <topology evidence="1">Multi-pass membrane protein</topology>
    </subcellularLocation>
</comment>
<feature type="transmembrane region" description="Helical" evidence="10">
    <location>
        <begin position="160"/>
        <end position="182"/>
    </location>
</feature>
<feature type="region of interest" description="Disordered" evidence="9">
    <location>
        <begin position="288"/>
        <end position="334"/>
    </location>
</feature>
<reference evidence="11 12" key="1">
    <citation type="submission" date="2018-12" db="EMBL/GenBank/DDBJ databases">
        <title>Alloscrdovia theropitheci sp. nov: a novel taxon from the feces of the bleeding-herat monkey (Theropithecus geleda).</title>
        <authorList>
            <person name="Modesto M."/>
        </authorList>
    </citation>
    <scope>NUCLEOTIDE SEQUENCE [LARGE SCALE GENOMIC DNA]</scope>
    <source>
        <strain evidence="11 12">GLDI4/2</strain>
    </source>
</reference>
<dbReference type="GO" id="GO:0015250">
    <property type="term" value="F:water channel activity"/>
    <property type="evidence" value="ECO:0007669"/>
    <property type="project" value="TreeGrafter"/>
</dbReference>
<feature type="transmembrane region" description="Helical" evidence="10">
    <location>
        <begin position="194"/>
        <end position="212"/>
    </location>
</feature>
<dbReference type="InterPro" id="IPR023271">
    <property type="entry name" value="Aquaporin-like"/>
</dbReference>